<sequence length="191" mass="20586">MALNRIQLCSRALLKVGASPVTSFEDGTAEAEIAALLYGVTRDALISGHPWSFATAQQALPALTAKPLADFDRAFALPADFLRVLSVGAGGSARGRGVAYRIHERRLHASAESLNLTYVFRPDETASPPFFDQALIARLAAEFCLPLTENTARTEALSRAAEVEFARARSIDGQQQTPQAIENFALIEARS</sequence>
<dbReference type="OrthoDB" id="7278537at2"/>
<dbReference type="AlphaFoldDB" id="A0A2M9G7L5"/>
<comment type="caution">
    <text evidence="1">The sequence shown here is derived from an EMBL/GenBank/DDBJ whole genome shotgun (WGS) entry which is preliminary data.</text>
</comment>
<evidence type="ECO:0000313" key="1">
    <source>
        <dbReference type="EMBL" id="PJK31666.1"/>
    </source>
</evidence>
<gene>
    <name evidence="1" type="ORF">CVT23_01045</name>
</gene>
<organism evidence="1 2">
    <name type="scientific">Minwuia thermotolerans</name>
    <dbReference type="NCBI Taxonomy" id="2056226"/>
    <lineage>
        <taxon>Bacteria</taxon>
        <taxon>Pseudomonadati</taxon>
        <taxon>Pseudomonadota</taxon>
        <taxon>Alphaproteobacteria</taxon>
        <taxon>Minwuiales</taxon>
        <taxon>Minwuiaceae</taxon>
        <taxon>Minwuia</taxon>
    </lineage>
</organism>
<keyword evidence="2" id="KW-1185">Reference proteome</keyword>
<dbReference type="Proteomes" id="UP000229498">
    <property type="component" value="Unassembled WGS sequence"/>
</dbReference>
<protein>
    <submittedName>
        <fullName evidence="1">Uncharacterized protein</fullName>
    </submittedName>
</protein>
<proteinExistence type="predicted"/>
<evidence type="ECO:0000313" key="2">
    <source>
        <dbReference type="Proteomes" id="UP000229498"/>
    </source>
</evidence>
<reference evidence="1 2" key="1">
    <citation type="submission" date="2017-11" db="EMBL/GenBank/DDBJ databases">
        <title>Draft genome sequence of Rhizobiales bacterium SY3-13.</title>
        <authorList>
            <person name="Sun C."/>
        </authorList>
    </citation>
    <scope>NUCLEOTIDE SEQUENCE [LARGE SCALE GENOMIC DNA]</scope>
    <source>
        <strain evidence="1 2">SY3-13</strain>
    </source>
</reference>
<dbReference type="EMBL" id="PHIG01000004">
    <property type="protein sequence ID" value="PJK31666.1"/>
    <property type="molecule type" value="Genomic_DNA"/>
</dbReference>
<accession>A0A2M9G7L5</accession>
<dbReference type="RefSeq" id="WP_109794491.1">
    <property type="nucleotide sequence ID" value="NZ_PHIG01000004.1"/>
</dbReference>
<name>A0A2M9G7L5_9PROT</name>